<evidence type="ECO:0000313" key="1">
    <source>
        <dbReference type="EMBL" id="MDO6406951.1"/>
    </source>
</evidence>
<name>A0AAP9HBD7_9GAMM</name>
<keyword evidence="2" id="KW-0614">Plasmid</keyword>
<dbReference type="KEGG" id="ppho:CTZ24_25985"/>
<dbReference type="PANTHER" id="PTHR30632">
    <property type="entry name" value="MOLYBDATE-BINDING PERIPLASMIC PROTEIN"/>
    <property type="match status" value="1"/>
</dbReference>
<dbReference type="RefSeq" id="WP_208727328.1">
    <property type="nucleotide sequence ID" value="NZ_CP024640.1"/>
</dbReference>
<dbReference type="InterPro" id="IPR050682">
    <property type="entry name" value="ModA/WtpA"/>
</dbReference>
<keyword evidence="4" id="KW-1185">Reference proteome</keyword>
<evidence type="ECO:0000313" key="4">
    <source>
        <dbReference type="Proteomes" id="UP001171299"/>
    </source>
</evidence>
<proteinExistence type="predicted"/>
<dbReference type="Proteomes" id="UP000424872">
    <property type="component" value="Plasmid pMSR2D"/>
</dbReference>
<dbReference type="GO" id="GO:0015689">
    <property type="term" value="P:molybdate ion transport"/>
    <property type="evidence" value="ECO:0007669"/>
    <property type="project" value="TreeGrafter"/>
</dbReference>
<geneLocation type="plasmid" evidence="2">
    <name>pMSR2D</name>
</geneLocation>
<accession>A0AAP9HBD7</accession>
<evidence type="ECO:0000313" key="2">
    <source>
        <dbReference type="EMBL" id="QGR09917.1"/>
    </source>
</evidence>
<dbReference type="GO" id="GO:0030973">
    <property type="term" value="F:molybdate ion binding"/>
    <property type="evidence" value="ECO:0007669"/>
    <property type="project" value="TreeGrafter"/>
</dbReference>
<reference evidence="2" key="2">
    <citation type="journal article" date="2020" name="Environ. Microbiol.">
        <title>The extreme plant-growth-promoting properties of Pantoea phytobeneficialis MSR2 revealed by functional and genomic analysis.</title>
        <authorList>
            <person name="Nascimento F.X."/>
            <person name="Hernandez A.G."/>
            <person name="Glick B.R."/>
            <person name="Rossi M.J."/>
        </authorList>
    </citation>
    <scope>NUCLEOTIDE SEQUENCE</scope>
    <source>
        <strain evidence="2">MSR2</strain>
    </source>
</reference>
<dbReference type="AlphaFoldDB" id="A0AAP9HBD7"/>
<reference evidence="1" key="3">
    <citation type="submission" date="2023-07" db="EMBL/GenBank/DDBJ databases">
        <title>The extreme plant-growth-promoting properties of Pantoea phytobeneficialis PF55 revealed by functional and genomic analysis.</title>
        <authorList>
            <person name="Nascimento F.X."/>
            <person name="Marcio R.J."/>
        </authorList>
    </citation>
    <scope>NUCLEOTIDE SEQUENCE</scope>
    <source>
        <strain evidence="1">PF55</strain>
    </source>
</reference>
<organism evidence="2 3">
    <name type="scientific">Pantoea phytobeneficialis</name>
    <dbReference type="NCBI Taxonomy" id="2052056"/>
    <lineage>
        <taxon>Bacteria</taxon>
        <taxon>Pseudomonadati</taxon>
        <taxon>Pseudomonadota</taxon>
        <taxon>Gammaproteobacteria</taxon>
        <taxon>Enterobacterales</taxon>
        <taxon>Erwiniaceae</taxon>
        <taxon>Pantoea</taxon>
    </lineage>
</organism>
<dbReference type="Pfam" id="PF13531">
    <property type="entry name" value="SBP_bac_11"/>
    <property type="match status" value="1"/>
</dbReference>
<dbReference type="EMBL" id="CP024640">
    <property type="protein sequence ID" value="QGR09917.1"/>
    <property type="molecule type" value="Genomic_DNA"/>
</dbReference>
<dbReference type="EMBL" id="JAUOOM010000008">
    <property type="protein sequence ID" value="MDO6406951.1"/>
    <property type="molecule type" value="Genomic_DNA"/>
</dbReference>
<geneLocation type="plasmid" evidence="3">
    <name>pmsr2d</name>
</geneLocation>
<gene>
    <name evidence="2" type="ORF">CTZ24_25985</name>
    <name evidence="1" type="ORF">Q3404_10200</name>
</gene>
<evidence type="ECO:0000313" key="3">
    <source>
        <dbReference type="Proteomes" id="UP000424872"/>
    </source>
</evidence>
<dbReference type="SUPFAM" id="SSF53850">
    <property type="entry name" value="Periplasmic binding protein-like II"/>
    <property type="match status" value="1"/>
</dbReference>
<sequence length="229" mass="24316">MTLPIYSALALSAPFNTLIDVWQSAHPDTPLAICWHPSTVIEQQLNQGAEADVVIATVDTVDRLIDKGIADGSSRIEVVDSPIGVAVLAGAVAPDISNLDRLIASLLAARSVAWSEAGASGVWFSRLLKQLNIDEPLRARGTVIPAGFTAEQLVNGNADLAVQQISELLMVEGIDVVGPLPPEAQQPISLSAAVLTCAQQPERASAFLAWLKTSAVTDIFNQFGMQRRD</sequence>
<protein>
    <submittedName>
        <fullName evidence="2">Molybdate ABC transporter substrate-binding protein</fullName>
    </submittedName>
    <submittedName>
        <fullName evidence="1">Substrate-binding domain-containing protein</fullName>
    </submittedName>
</protein>
<dbReference type="PANTHER" id="PTHR30632:SF11">
    <property type="entry name" value="BLR4797 PROTEIN"/>
    <property type="match status" value="1"/>
</dbReference>
<dbReference type="Gene3D" id="3.40.190.10">
    <property type="entry name" value="Periplasmic binding protein-like II"/>
    <property type="match status" value="2"/>
</dbReference>
<reference evidence="3" key="1">
    <citation type="submission" date="2017-11" db="EMBL/GenBank/DDBJ databases">
        <title>Genome sequence of Pantoea sp. MSR2.</title>
        <authorList>
            <person name="Nascimento F.X."/>
        </authorList>
    </citation>
    <scope>NUCLEOTIDE SEQUENCE [LARGE SCALE GENOMIC DNA]</scope>
    <source>
        <strain evidence="3">MSR2</strain>
        <plasmid evidence="3">pmsr2d</plasmid>
    </source>
</reference>
<dbReference type="Proteomes" id="UP001171299">
    <property type="component" value="Unassembled WGS sequence"/>
</dbReference>